<dbReference type="GO" id="GO:0044423">
    <property type="term" value="C:virion component"/>
    <property type="evidence" value="ECO:0007669"/>
    <property type="project" value="UniProtKB-KW"/>
</dbReference>
<evidence type="ECO:0000256" key="1">
    <source>
        <dbReference type="ARBA" id="ARBA00004328"/>
    </source>
</evidence>
<comment type="subcellular location">
    <subcellularLocation>
        <location evidence="1">Virion</location>
    </subcellularLocation>
</comment>
<organism evidence="4">
    <name type="scientific">Wenling fish hepevirus</name>
    <dbReference type="NCBI Taxonomy" id="2116397"/>
    <lineage>
        <taxon>Viruses</taxon>
        <taxon>Riboviria</taxon>
        <taxon>Orthornavirae</taxon>
        <taxon>Kitrinoviricota</taxon>
        <taxon>Alsuviricetes</taxon>
        <taxon>Hepelivirales</taxon>
        <taxon>Hepeviridae</taxon>
    </lineage>
</organism>
<proteinExistence type="predicted"/>
<dbReference type="EMBL" id="MG600002">
    <property type="protein sequence ID" value="AVM87264.1"/>
    <property type="molecule type" value="Genomic_RNA"/>
</dbReference>
<accession>A0A2P1GMS0</accession>
<name>A0A2P1GMS0_9VIRU</name>
<dbReference type="Gene3D" id="2.60.120.20">
    <property type="match status" value="1"/>
</dbReference>
<reference evidence="4" key="1">
    <citation type="journal article" date="2018" name="Nature">
        <title>The evolutionary history of vertebrate RNA viruses.</title>
        <authorList>
            <person name="Shi M."/>
            <person name="Lin X.D."/>
            <person name="Chen X."/>
            <person name="Tian J.H."/>
            <person name="Chen L.J."/>
            <person name="Li K."/>
            <person name="Wang W."/>
            <person name="Eden J.S."/>
            <person name="Shen J.J."/>
            <person name="Liu L."/>
            <person name="Holmes E.C."/>
            <person name="Zhang Y.Z."/>
        </authorList>
    </citation>
    <scope>NUCLEOTIDE SEQUENCE</scope>
    <source>
        <strain evidence="4">XYHYC188919</strain>
    </source>
</reference>
<evidence type="ECO:0000256" key="3">
    <source>
        <dbReference type="SAM" id="MobiDB-lite"/>
    </source>
</evidence>
<feature type="compositionally biased region" description="Basic residues" evidence="3">
    <location>
        <begin position="13"/>
        <end position="22"/>
    </location>
</feature>
<feature type="compositionally biased region" description="Low complexity" evidence="3">
    <location>
        <begin position="1"/>
        <end position="12"/>
    </location>
</feature>
<keyword evidence="2" id="KW-0946">Virion</keyword>
<sequence>MDQLNPRPQRVQQPRKPKKLRAQAKPSVTMEPPNTSAVTEASADNAVAQSEVPIQQTNRLQVRIGHINALPKAKDTVMYQADLTPTDLVPTKSDNPNSPFIMQTRNFQQFRLGGAHIHVQPLFPMSTGAQLSLFYLPPGANMPTDLSVTSLACLQFCVTRSGDRPINLTIPGSVLNTLNDGWCPTVPNESGTTPGRLVLVQHSPAMNPFTQTSGTLPLPYDQAYVALTASLLVCMRGQAAQNMVVTQMAGEKDKIQFTEEGGVMAVSLATATKLSAARRQRFYRAGGNGFGSALIQVAQIALDTAGAVMPPPFNWLTNAGGWFLRKITSNGVGDKYAVFLNRRDAMAGQPVSAPAGTNAQTSVVVTLRMVEDTGGLPPGLDVIPTRTAEIQPTPPVDNLLTYEDELVATRSGNVGLLWNPGQKMVDVYIKQVRGDWAGFLRPDGLTETATVRLSLIWGEHGQFGFDDYVTAGFCEIEGEGQSGQLKCPALWFIRSHRLYVISPTTSNSLMVSKFQPARGVDVMPDITTDTDLLVFSGSEIGETLAAHITPVMMRAHNGLYIQNNVAATKAWTTPLYYGDMYHHTVQTTTMVNLTTTTSITARYTSTTYSGFTTYRTMCRVSGASTTDFLSSWIGPGPERSIDFTPRPTQVNAPPAPTLGSEQVQLDLLARLADLLMRNLGLSLDQEHALAMVMSEVAEESGGLLLNLPPVDRRGFQRVTARRVNIEELDDDPRPRYWV</sequence>
<evidence type="ECO:0000256" key="2">
    <source>
        <dbReference type="ARBA" id="ARBA00022844"/>
    </source>
</evidence>
<dbReference type="SUPFAM" id="SSF88633">
    <property type="entry name" value="Positive stranded ssRNA viruses"/>
    <property type="match status" value="1"/>
</dbReference>
<feature type="region of interest" description="Disordered" evidence="3">
    <location>
        <begin position="1"/>
        <end position="41"/>
    </location>
</feature>
<evidence type="ECO:0000313" key="4">
    <source>
        <dbReference type="EMBL" id="AVM87264.1"/>
    </source>
</evidence>
<protein>
    <submittedName>
        <fullName evidence="4">Capsid protein</fullName>
    </submittedName>
</protein>
<dbReference type="InterPro" id="IPR029053">
    <property type="entry name" value="Viral_coat"/>
</dbReference>